<evidence type="ECO:0000313" key="1">
    <source>
        <dbReference type="EMBL" id="MFC5446757.1"/>
    </source>
</evidence>
<organism evidence="1 2">
    <name type="scientific">Paenibacillus aestuarii</name>
    <dbReference type="NCBI Taxonomy" id="516965"/>
    <lineage>
        <taxon>Bacteria</taxon>
        <taxon>Bacillati</taxon>
        <taxon>Bacillota</taxon>
        <taxon>Bacilli</taxon>
        <taxon>Bacillales</taxon>
        <taxon>Paenibacillaceae</taxon>
        <taxon>Paenibacillus</taxon>
    </lineage>
</organism>
<proteinExistence type="predicted"/>
<gene>
    <name evidence="1" type="ORF">ACFPOG_00635</name>
</gene>
<sequence>MKADSRAVIGQNRTAAVAAPMARHSLPRRQEIMLQLGKIGLPDTGASRKST</sequence>
<dbReference type="Proteomes" id="UP001596044">
    <property type="component" value="Unassembled WGS sequence"/>
</dbReference>
<keyword evidence="2" id="KW-1185">Reference proteome</keyword>
<accession>A0ABW0K142</accession>
<evidence type="ECO:0000313" key="2">
    <source>
        <dbReference type="Proteomes" id="UP001596044"/>
    </source>
</evidence>
<protein>
    <submittedName>
        <fullName evidence="1">Uncharacterized protein</fullName>
    </submittedName>
</protein>
<reference evidence="2" key="1">
    <citation type="journal article" date="2019" name="Int. J. Syst. Evol. Microbiol.">
        <title>The Global Catalogue of Microorganisms (GCM) 10K type strain sequencing project: providing services to taxonomists for standard genome sequencing and annotation.</title>
        <authorList>
            <consortium name="The Broad Institute Genomics Platform"/>
            <consortium name="The Broad Institute Genome Sequencing Center for Infectious Disease"/>
            <person name="Wu L."/>
            <person name="Ma J."/>
        </authorList>
    </citation>
    <scope>NUCLEOTIDE SEQUENCE [LARGE SCALE GENOMIC DNA]</scope>
    <source>
        <strain evidence="2">KACC 11904</strain>
    </source>
</reference>
<dbReference type="EMBL" id="JBHSMJ010000004">
    <property type="protein sequence ID" value="MFC5446757.1"/>
    <property type="molecule type" value="Genomic_DNA"/>
</dbReference>
<name>A0ABW0K142_9BACL</name>
<comment type="caution">
    <text evidence="1">The sequence shown here is derived from an EMBL/GenBank/DDBJ whole genome shotgun (WGS) entry which is preliminary data.</text>
</comment>
<dbReference type="RefSeq" id="WP_270880544.1">
    <property type="nucleotide sequence ID" value="NZ_JAQFVF010000033.1"/>
</dbReference>